<evidence type="ECO:0000256" key="1">
    <source>
        <dbReference type="ARBA" id="ARBA00001400"/>
    </source>
</evidence>
<feature type="domain" description="Uracil-DNA glycosylase-like" evidence="12">
    <location>
        <begin position="51"/>
        <end position="212"/>
    </location>
</feature>
<evidence type="ECO:0000256" key="9">
    <source>
        <dbReference type="HAMAP-Rule" id="MF_00148"/>
    </source>
</evidence>
<organism evidence="13 14">
    <name type="scientific">Candidatus Palibaumannia cicadellinicola</name>
    <dbReference type="NCBI Taxonomy" id="186490"/>
    <lineage>
        <taxon>Bacteria</taxon>
        <taxon>Pseudomonadati</taxon>
        <taxon>Pseudomonadota</taxon>
        <taxon>Gammaproteobacteria</taxon>
        <taxon>Candidatus Palibaumannia</taxon>
    </lineage>
</organism>
<dbReference type="eggNOG" id="COG0692">
    <property type="taxonomic scope" value="Bacteria"/>
</dbReference>
<dbReference type="InterPro" id="IPR036895">
    <property type="entry name" value="Uracil-DNA_glycosylase-like_sf"/>
</dbReference>
<evidence type="ECO:0000259" key="12">
    <source>
        <dbReference type="SMART" id="SM00986"/>
    </source>
</evidence>
<dbReference type="EC" id="3.2.2.27" evidence="4 9"/>
<dbReference type="SUPFAM" id="SSF52141">
    <property type="entry name" value="Uracil-DNA glycosylase-like"/>
    <property type="match status" value="1"/>
</dbReference>
<protein>
    <recommendedName>
        <fullName evidence="5 9">Uracil-DNA glycosylase</fullName>
        <shortName evidence="9">UDG</shortName>
        <ecNumber evidence="4 9">3.2.2.27</ecNumber>
    </recommendedName>
</protein>
<dbReference type="NCBIfam" id="NF003588">
    <property type="entry name" value="PRK05254.1-1"/>
    <property type="match status" value="1"/>
</dbReference>
<evidence type="ECO:0000256" key="7">
    <source>
        <dbReference type="ARBA" id="ARBA00022801"/>
    </source>
</evidence>
<dbReference type="GO" id="GO:0097510">
    <property type="term" value="P:base-excision repair, AP site formation via deaminated base removal"/>
    <property type="evidence" value="ECO:0007669"/>
    <property type="project" value="TreeGrafter"/>
</dbReference>
<keyword evidence="7 9" id="KW-0378">Hydrolase</keyword>
<keyword evidence="8 9" id="KW-0234">DNA repair</keyword>
<dbReference type="PANTHER" id="PTHR11264:SF0">
    <property type="entry name" value="URACIL-DNA GLYCOSYLASE"/>
    <property type="match status" value="1"/>
</dbReference>
<feature type="active site" description="Proton acceptor" evidence="9 10">
    <location>
        <position position="66"/>
    </location>
</feature>
<evidence type="ECO:0000256" key="2">
    <source>
        <dbReference type="ARBA" id="ARBA00002631"/>
    </source>
</evidence>
<gene>
    <name evidence="9" type="primary">ung</name>
    <name evidence="13" type="ORF">IM45_1342</name>
</gene>
<proteinExistence type="inferred from homology"/>
<dbReference type="EMBL" id="CP008985">
    <property type="protein sequence ID" value="AIN47533.1"/>
    <property type="molecule type" value="Genomic_DNA"/>
</dbReference>
<dbReference type="GO" id="GO:0004844">
    <property type="term" value="F:uracil DNA N-glycosylase activity"/>
    <property type="evidence" value="ECO:0007669"/>
    <property type="project" value="UniProtKB-UniRule"/>
</dbReference>
<dbReference type="SMART" id="SM00987">
    <property type="entry name" value="UreE_C"/>
    <property type="match status" value="1"/>
</dbReference>
<dbReference type="Pfam" id="PF03167">
    <property type="entry name" value="UDG"/>
    <property type="match status" value="1"/>
</dbReference>
<name>A0A088NBK6_9GAMM</name>
<keyword evidence="9" id="KW-0963">Cytoplasm</keyword>
<dbReference type="NCBIfam" id="TIGR00628">
    <property type="entry name" value="ung"/>
    <property type="match status" value="1"/>
</dbReference>
<reference evidence="13 14" key="1">
    <citation type="journal article" date="2014" name="MBio">
        <title>Differential genome evolution between companion symbionts in an insect-bacterial symbiosis.</title>
        <authorList>
            <person name="Bennett G.M."/>
            <person name="McCutcheon J.P."/>
            <person name="MacDonald B.R."/>
            <person name="Romanovicz D."/>
            <person name="Moran N.A."/>
        </authorList>
    </citation>
    <scope>NUCLEOTIDE SEQUENCE [LARGE SCALE GENOMIC DNA]</scope>
    <source>
        <strain evidence="13 14">BGSS</strain>
    </source>
</reference>
<evidence type="ECO:0000256" key="3">
    <source>
        <dbReference type="ARBA" id="ARBA00008184"/>
    </source>
</evidence>
<evidence type="ECO:0000313" key="13">
    <source>
        <dbReference type="EMBL" id="AIN47533.1"/>
    </source>
</evidence>
<accession>A0A088NBK6</accession>
<dbReference type="InterPro" id="IPR002043">
    <property type="entry name" value="UDG_fam1"/>
</dbReference>
<evidence type="ECO:0000256" key="5">
    <source>
        <dbReference type="ARBA" id="ARBA00018429"/>
    </source>
</evidence>
<comment type="function">
    <text evidence="2 9 11">Excises uracil residues from the DNA which can arise as a result of misincorporation of dUMP residues by DNA polymerase or due to deamination of cytosine.</text>
</comment>
<comment type="similarity">
    <text evidence="3 9 11">Belongs to the uracil-DNA glycosylase (UDG) superfamily. UNG family.</text>
</comment>
<dbReference type="NCBIfam" id="NF003591">
    <property type="entry name" value="PRK05254.1-4"/>
    <property type="match status" value="1"/>
</dbReference>
<evidence type="ECO:0000256" key="6">
    <source>
        <dbReference type="ARBA" id="ARBA00022763"/>
    </source>
</evidence>
<dbReference type="NCBIfam" id="NF003592">
    <property type="entry name" value="PRK05254.1-5"/>
    <property type="match status" value="1"/>
</dbReference>
<sequence>MINGQNMNWLHMISEEKKQLYFKNILAFIASERAAGVTIYPAQNDIFKAFCLTELNTIKVLILGQDPYHGPKQAHGLSFSVPPGVPIPPSLINIYKELKNDIPGFIIPPHGYLHSWATQGIMLLNTVLTVEAGKAHSHAHLGWEIFTNKVITLVNSLGEGIIFLLWGNHAHTKSKIIDVRRHYILKASHPSPLSAHRGFIGCHHFSKVNTLLKEQGKTTINWEPKLPIGWHHVNHINKI</sequence>
<comment type="subcellular location">
    <subcellularLocation>
        <location evidence="9">Cytoplasm</location>
    </subcellularLocation>
</comment>
<dbReference type="Proteomes" id="UP000067325">
    <property type="component" value="Chromosome"/>
</dbReference>
<evidence type="ECO:0000313" key="14">
    <source>
        <dbReference type="Proteomes" id="UP000067325"/>
    </source>
</evidence>
<dbReference type="OrthoDB" id="9804372at2"/>
<dbReference type="Gene3D" id="3.40.470.10">
    <property type="entry name" value="Uracil-DNA glycosylase-like domain"/>
    <property type="match status" value="1"/>
</dbReference>
<dbReference type="AlphaFoldDB" id="A0A088NBK6"/>
<dbReference type="PANTHER" id="PTHR11264">
    <property type="entry name" value="URACIL-DNA GLYCOSYLASE"/>
    <property type="match status" value="1"/>
</dbReference>
<dbReference type="PROSITE" id="PS00130">
    <property type="entry name" value="U_DNA_GLYCOSYLASE"/>
    <property type="match status" value="1"/>
</dbReference>
<dbReference type="SMART" id="SM00986">
    <property type="entry name" value="UDG"/>
    <property type="match status" value="1"/>
</dbReference>
<dbReference type="InterPro" id="IPR018085">
    <property type="entry name" value="Ura-DNA_Glyclase_AS"/>
</dbReference>
<dbReference type="InterPro" id="IPR005122">
    <property type="entry name" value="Uracil-DNA_glycosylase-like"/>
</dbReference>
<dbReference type="KEGG" id="bcib:IM45_1342"/>
<dbReference type="FunFam" id="3.40.470.10:FF:000001">
    <property type="entry name" value="Uracil-DNA glycosylase"/>
    <property type="match status" value="1"/>
</dbReference>
<keyword evidence="6 9" id="KW-0227">DNA damage</keyword>
<dbReference type="HAMAP" id="MF_00148">
    <property type="entry name" value="UDG"/>
    <property type="match status" value="1"/>
</dbReference>
<comment type="catalytic activity">
    <reaction evidence="1 9 11">
        <text>Hydrolyzes single-stranded DNA or mismatched double-stranded DNA and polynucleotides, releasing free uracil.</text>
        <dbReference type="EC" id="3.2.2.27"/>
    </reaction>
</comment>
<dbReference type="NCBIfam" id="NF003589">
    <property type="entry name" value="PRK05254.1-2"/>
    <property type="match status" value="1"/>
</dbReference>
<evidence type="ECO:0000256" key="10">
    <source>
        <dbReference type="PROSITE-ProRule" id="PRU10072"/>
    </source>
</evidence>
<evidence type="ECO:0000256" key="4">
    <source>
        <dbReference type="ARBA" id="ARBA00012030"/>
    </source>
</evidence>
<dbReference type="CDD" id="cd10027">
    <property type="entry name" value="UDG-F1-like"/>
    <property type="match status" value="1"/>
</dbReference>
<dbReference type="GO" id="GO:0005737">
    <property type="term" value="C:cytoplasm"/>
    <property type="evidence" value="ECO:0007669"/>
    <property type="project" value="UniProtKB-SubCell"/>
</dbReference>
<evidence type="ECO:0000256" key="8">
    <source>
        <dbReference type="ARBA" id="ARBA00023204"/>
    </source>
</evidence>
<evidence type="ECO:0000256" key="11">
    <source>
        <dbReference type="RuleBase" id="RU003780"/>
    </source>
</evidence>